<feature type="signal peptide" evidence="9">
    <location>
        <begin position="1"/>
        <end position="20"/>
    </location>
</feature>
<proteinExistence type="predicted"/>
<name>B0TJT9_SHEHH</name>
<keyword evidence="4" id="KW-0349">Heme</keyword>
<keyword evidence="12" id="KW-1185">Reference proteome</keyword>
<evidence type="ECO:0000256" key="1">
    <source>
        <dbReference type="ARBA" id="ARBA00001926"/>
    </source>
</evidence>
<dbReference type="HOGENOM" id="CLU_136713_1_1_6"/>
<keyword evidence="8" id="KW-0408">Iron</keyword>
<dbReference type="OrthoDB" id="9153838at2"/>
<comment type="cofactor">
    <cofactor evidence="1">
        <name>heme c</name>
        <dbReference type="ChEBI" id="CHEBI:61717"/>
    </cofactor>
</comment>
<evidence type="ECO:0000256" key="9">
    <source>
        <dbReference type="SAM" id="SignalP"/>
    </source>
</evidence>
<dbReference type="Proteomes" id="UP000001317">
    <property type="component" value="Chromosome"/>
</dbReference>
<gene>
    <name evidence="11" type="ordered locus">Shal_3967</name>
</gene>
<evidence type="ECO:0000256" key="2">
    <source>
        <dbReference type="ARBA" id="ARBA00004418"/>
    </source>
</evidence>
<evidence type="ECO:0000256" key="6">
    <source>
        <dbReference type="ARBA" id="ARBA00022764"/>
    </source>
</evidence>
<comment type="subcellular location">
    <subcellularLocation>
        <location evidence="2">Periplasm</location>
    </subcellularLocation>
</comment>
<dbReference type="AlphaFoldDB" id="B0TJT9"/>
<dbReference type="InterPro" id="IPR012286">
    <property type="entry name" value="Tetrahaem_cytochrome"/>
</dbReference>
<reference evidence="11" key="1">
    <citation type="submission" date="2008-01" db="EMBL/GenBank/DDBJ databases">
        <title>Complete sequence of Shewanella halifaxensis HAW-EB4.</title>
        <authorList>
            <consortium name="US DOE Joint Genome Institute"/>
            <person name="Copeland A."/>
            <person name="Lucas S."/>
            <person name="Lapidus A."/>
            <person name="Glavina del Rio T."/>
            <person name="Dalin E."/>
            <person name="Tice H."/>
            <person name="Bruce D."/>
            <person name="Goodwin L."/>
            <person name="Pitluck S."/>
            <person name="Sims D."/>
            <person name="Brettin T."/>
            <person name="Detter J.C."/>
            <person name="Han C."/>
            <person name="Kuske C.R."/>
            <person name="Schmutz J."/>
            <person name="Larimer F."/>
            <person name="Land M."/>
            <person name="Hauser L."/>
            <person name="Kyrpides N."/>
            <person name="Kim E."/>
            <person name="Zhao J.-S."/>
            <person name="Richardson P."/>
        </authorList>
    </citation>
    <scope>NUCLEOTIDE SEQUENCE [LARGE SCALE GENOMIC DNA]</scope>
    <source>
        <strain evidence="11">HAW-EB4</strain>
    </source>
</reference>
<keyword evidence="6" id="KW-0574">Periplasm</keyword>
<dbReference type="EMBL" id="CP000931">
    <property type="protein sequence ID" value="ABZ78507.1"/>
    <property type="molecule type" value="Genomic_DNA"/>
</dbReference>
<evidence type="ECO:0000313" key="11">
    <source>
        <dbReference type="EMBL" id="ABZ78507.1"/>
    </source>
</evidence>
<dbReference type="GO" id="GO:0042597">
    <property type="term" value="C:periplasmic space"/>
    <property type="evidence" value="ECO:0007669"/>
    <property type="project" value="UniProtKB-SubCell"/>
</dbReference>
<dbReference type="eggNOG" id="COG0484">
    <property type="taxonomic scope" value="Bacteria"/>
</dbReference>
<feature type="domain" description="Tetrahaem cytochrome" evidence="10">
    <location>
        <begin position="43"/>
        <end position="115"/>
    </location>
</feature>
<feature type="chain" id="PRO_5002756360" evidence="9">
    <location>
        <begin position="21"/>
        <end position="122"/>
    </location>
</feature>
<evidence type="ECO:0000256" key="8">
    <source>
        <dbReference type="ARBA" id="ARBA00023004"/>
    </source>
</evidence>
<keyword evidence="9" id="KW-0732">Signal</keyword>
<keyword evidence="5" id="KW-0479">Metal-binding</keyword>
<dbReference type="GO" id="GO:0046872">
    <property type="term" value="F:metal ion binding"/>
    <property type="evidence" value="ECO:0007669"/>
    <property type="project" value="UniProtKB-KW"/>
</dbReference>
<keyword evidence="7" id="KW-0249">Electron transport</keyword>
<evidence type="ECO:0000259" key="10">
    <source>
        <dbReference type="Pfam" id="PF14537"/>
    </source>
</evidence>
<dbReference type="RefSeq" id="WP_012279024.1">
    <property type="nucleotide sequence ID" value="NC_010334.1"/>
</dbReference>
<sequence length="122" mass="13330">MNKLLLSALLGLALSSNVMAGELVKMKGKTEGRVNHEFIYQDGCQTCHQGSGKKNATDAACVECHGDINSIPVDESKLAIPEAHPHKSLHYNQGASCLACHAEHEKKAPVCTECHRTWFEEM</sequence>
<evidence type="ECO:0000256" key="3">
    <source>
        <dbReference type="ARBA" id="ARBA00022448"/>
    </source>
</evidence>
<dbReference type="SUPFAM" id="SSF48695">
    <property type="entry name" value="Multiheme cytochromes"/>
    <property type="match status" value="1"/>
</dbReference>
<evidence type="ECO:0000256" key="4">
    <source>
        <dbReference type="ARBA" id="ARBA00022617"/>
    </source>
</evidence>
<organism evidence="11 12">
    <name type="scientific">Shewanella halifaxensis (strain HAW-EB4)</name>
    <dbReference type="NCBI Taxonomy" id="458817"/>
    <lineage>
        <taxon>Bacteria</taxon>
        <taxon>Pseudomonadati</taxon>
        <taxon>Pseudomonadota</taxon>
        <taxon>Gammaproteobacteria</taxon>
        <taxon>Alteromonadales</taxon>
        <taxon>Shewanellaceae</taxon>
        <taxon>Shewanella</taxon>
    </lineage>
</organism>
<dbReference type="Pfam" id="PF14537">
    <property type="entry name" value="Cytochrom_c3_2"/>
    <property type="match status" value="1"/>
</dbReference>
<evidence type="ECO:0000313" key="12">
    <source>
        <dbReference type="Proteomes" id="UP000001317"/>
    </source>
</evidence>
<dbReference type="Gene3D" id="1.10.1130.10">
    <property type="entry name" value="Flavocytochrome C3, Chain A"/>
    <property type="match status" value="1"/>
</dbReference>
<evidence type="ECO:0000256" key="5">
    <source>
        <dbReference type="ARBA" id="ARBA00022723"/>
    </source>
</evidence>
<dbReference type="InterPro" id="IPR036280">
    <property type="entry name" value="Multihaem_cyt_sf"/>
</dbReference>
<protein>
    <submittedName>
        <fullName evidence="11">Tetraheme cytochrome c, putative</fullName>
    </submittedName>
</protein>
<evidence type="ECO:0000256" key="7">
    <source>
        <dbReference type="ARBA" id="ARBA00022982"/>
    </source>
</evidence>
<dbReference type="KEGG" id="shl:Shal_3967"/>
<keyword evidence="3" id="KW-0813">Transport</keyword>
<accession>B0TJT9</accession>
<dbReference type="STRING" id="458817.Shal_3967"/>